<dbReference type="GO" id="GO:0019478">
    <property type="term" value="P:D-amino acid catabolic process"/>
    <property type="evidence" value="ECO:0007669"/>
    <property type="project" value="UniProtKB-UniRule"/>
</dbReference>
<dbReference type="EC" id="3.1.1.96" evidence="2"/>
<comment type="function">
    <text evidence="2">An aminoacyl-tRNA editing enzyme that deacylates mischarged D-aminoacyl-tRNAs. Also deacylates mischarged glycyl-tRNA(Ala), protecting cells against glycine mischarging by AlaRS. Acts via tRNA-based rather than protein-based catalysis; rejects L-amino acids rather than detecting D-amino acids in the active site. By recycling D-aminoacyl-tRNA to D-amino acids and free tRNA molecules, this enzyme counteracts the toxicity associated with the formation of D-aminoacyl-tRNA entities in vivo and helps enforce protein L-homochirality.</text>
</comment>
<dbReference type="GO" id="GO:0005737">
    <property type="term" value="C:cytoplasm"/>
    <property type="evidence" value="ECO:0007669"/>
    <property type="project" value="UniProtKB-SubCell"/>
</dbReference>
<dbReference type="Proteomes" id="UP000177967">
    <property type="component" value="Unassembled WGS sequence"/>
</dbReference>
<accession>A0A1G1V0V7</accession>
<comment type="subunit">
    <text evidence="2">Homodimer.</text>
</comment>
<sequence length="160" mass="17380">MRLVIQRVNLAKVSTGGKVVGEIGKGLFLLVGVGREDKVTQISAMAQKCVNLRLMADSEGKMNLSVKDAKAEMLVVSQFTLYADTSSGRRPSFVQAATPEVAEEIYQKFVKSLESEGIKVETGRFGSYMNIEAELDGPVTIILDSSQKAAGKQESRADKY</sequence>
<keyword evidence="2" id="KW-0694">RNA-binding</keyword>
<comment type="domain">
    <text evidence="2">A Gly-cisPro motif from one monomer fits into the active site of the other monomer to allow specific chiral rejection of L-amino acids.</text>
</comment>
<dbReference type="GO" id="GO:0043908">
    <property type="term" value="F:Ser(Gly)-tRNA(Ala) hydrolase activity"/>
    <property type="evidence" value="ECO:0007669"/>
    <property type="project" value="UniProtKB-UniRule"/>
</dbReference>
<dbReference type="PANTHER" id="PTHR10472">
    <property type="entry name" value="D-TYROSYL-TRNA TYR DEACYLASE"/>
    <property type="match status" value="1"/>
</dbReference>
<proteinExistence type="inferred from homology"/>
<dbReference type="GO" id="GO:0051500">
    <property type="term" value="F:D-tyrosyl-tRNA(Tyr) deacylase activity"/>
    <property type="evidence" value="ECO:0007669"/>
    <property type="project" value="TreeGrafter"/>
</dbReference>
<dbReference type="Pfam" id="PF02580">
    <property type="entry name" value="Tyr_Deacylase"/>
    <property type="match status" value="1"/>
</dbReference>
<dbReference type="GO" id="GO:0000049">
    <property type="term" value="F:tRNA binding"/>
    <property type="evidence" value="ECO:0007669"/>
    <property type="project" value="UniProtKB-UniRule"/>
</dbReference>
<dbReference type="NCBIfam" id="TIGR00256">
    <property type="entry name" value="D-aminoacyl-tRNA deacylase"/>
    <property type="match status" value="1"/>
</dbReference>
<dbReference type="FunFam" id="3.50.80.10:FF:000001">
    <property type="entry name" value="D-aminoacyl-tRNA deacylase"/>
    <property type="match status" value="1"/>
</dbReference>
<dbReference type="STRING" id="1797513.A2782_00865"/>
<comment type="catalytic activity">
    <reaction evidence="2">
        <text>a D-aminoacyl-tRNA + H2O = a tRNA + a D-alpha-amino acid + H(+)</text>
        <dbReference type="Rhea" id="RHEA:13953"/>
        <dbReference type="Rhea" id="RHEA-COMP:10123"/>
        <dbReference type="Rhea" id="RHEA-COMP:10124"/>
        <dbReference type="ChEBI" id="CHEBI:15377"/>
        <dbReference type="ChEBI" id="CHEBI:15378"/>
        <dbReference type="ChEBI" id="CHEBI:59871"/>
        <dbReference type="ChEBI" id="CHEBI:78442"/>
        <dbReference type="ChEBI" id="CHEBI:79333"/>
        <dbReference type="EC" id="3.1.1.96"/>
    </reaction>
</comment>
<name>A0A1G1V0V7_9BACT</name>
<dbReference type="GO" id="GO:0106026">
    <property type="term" value="F:Gly-tRNA(Ala) deacylase activity"/>
    <property type="evidence" value="ECO:0007669"/>
    <property type="project" value="UniProtKB-UniRule"/>
</dbReference>
<evidence type="ECO:0000313" key="3">
    <source>
        <dbReference type="EMBL" id="OGY09023.1"/>
    </source>
</evidence>
<dbReference type="Gene3D" id="3.50.80.10">
    <property type="entry name" value="D-tyrosyl-tRNA(Tyr) deacylase"/>
    <property type="match status" value="1"/>
</dbReference>
<dbReference type="InterPro" id="IPR023509">
    <property type="entry name" value="DTD-like_sf"/>
</dbReference>
<dbReference type="HAMAP" id="MF_00518">
    <property type="entry name" value="Deacylase_Dtd"/>
    <property type="match status" value="1"/>
</dbReference>
<evidence type="ECO:0000256" key="2">
    <source>
        <dbReference type="HAMAP-Rule" id="MF_00518"/>
    </source>
</evidence>
<comment type="caution">
    <text evidence="3">The sequence shown here is derived from an EMBL/GenBank/DDBJ whole genome shotgun (WGS) entry which is preliminary data.</text>
</comment>
<dbReference type="EC" id="3.1.1.-" evidence="2"/>
<feature type="short sequence motif" description="Gly-cisPro motif, important for rejection of L-amino acids" evidence="2">
    <location>
        <begin position="137"/>
        <end position="138"/>
    </location>
</feature>
<keyword evidence="2" id="KW-0963">Cytoplasm</keyword>
<comment type="similarity">
    <text evidence="1 2">Belongs to the DTD family.</text>
</comment>
<gene>
    <name evidence="2" type="primary">dtd</name>
    <name evidence="3" type="ORF">A2782_00865</name>
</gene>
<dbReference type="PANTHER" id="PTHR10472:SF5">
    <property type="entry name" value="D-AMINOACYL-TRNA DEACYLASE 1"/>
    <property type="match status" value="1"/>
</dbReference>
<dbReference type="AlphaFoldDB" id="A0A1G1V0V7"/>
<comment type="subcellular location">
    <subcellularLocation>
        <location evidence="2">Cytoplasm</location>
    </subcellularLocation>
</comment>
<protein>
    <recommendedName>
        <fullName evidence="2">D-aminoacyl-tRNA deacylase</fullName>
        <shortName evidence="2">DTD</shortName>
        <ecNumber evidence="2">3.1.1.96</ecNumber>
    </recommendedName>
    <alternativeName>
        <fullName evidence="2">Gly-tRNA(Ala) deacylase</fullName>
        <ecNumber evidence="2">3.1.1.-</ecNumber>
    </alternativeName>
</protein>
<organism evidence="3 4">
    <name type="scientific">Candidatus Blackburnbacteria bacterium RIFCSPHIGHO2_01_FULL_43_15b</name>
    <dbReference type="NCBI Taxonomy" id="1797513"/>
    <lineage>
        <taxon>Bacteria</taxon>
        <taxon>Candidatus Blackburniibacteriota</taxon>
    </lineage>
</organism>
<evidence type="ECO:0000256" key="1">
    <source>
        <dbReference type="ARBA" id="ARBA00009673"/>
    </source>
</evidence>
<dbReference type="EMBL" id="MHBW01000017">
    <property type="protein sequence ID" value="OGY09023.1"/>
    <property type="molecule type" value="Genomic_DNA"/>
</dbReference>
<dbReference type="SUPFAM" id="SSF69500">
    <property type="entry name" value="DTD-like"/>
    <property type="match status" value="1"/>
</dbReference>
<keyword evidence="2" id="KW-0820">tRNA-binding</keyword>
<dbReference type="InterPro" id="IPR003732">
    <property type="entry name" value="Daa-tRNA_deacyls_DTD"/>
</dbReference>
<keyword evidence="2" id="KW-0378">Hydrolase</keyword>
<evidence type="ECO:0000313" key="4">
    <source>
        <dbReference type="Proteomes" id="UP000177967"/>
    </source>
</evidence>
<comment type="catalytic activity">
    <reaction evidence="2">
        <text>glycyl-tRNA(Ala) + H2O = tRNA(Ala) + glycine + H(+)</text>
        <dbReference type="Rhea" id="RHEA:53744"/>
        <dbReference type="Rhea" id="RHEA-COMP:9657"/>
        <dbReference type="Rhea" id="RHEA-COMP:13640"/>
        <dbReference type="ChEBI" id="CHEBI:15377"/>
        <dbReference type="ChEBI" id="CHEBI:15378"/>
        <dbReference type="ChEBI" id="CHEBI:57305"/>
        <dbReference type="ChEBI" id="CHEBI:78442"/>
        <dbReference type="ChEBI" id="CHEBI:78522"/>
    </reaction>
</comment>
<reference evidence="3 4" key="1">
    <citation type="journal article" date="2016" name="Nat. Commun.">
        <title>Thousands of microbial genomes shed light on interconnected biogeochemical processes in an aquifer system.</title>
        <authorList>
            <person name="Anantharaman K."/>
            <person name="Brown C.T."/>
            <person name="Hug L.A."/>
            <person name="Sharon I."/>
            <person name="Castelle C.J."/>
            <person name="Probst A.J."/>
            <person name="Thomas B.C."/>
            <person name="Singh A."/>
            <person name="Wilkins M.J."/>
            <person name="Karaoz U."/>
            <person name="Brodie E.L."/>
            <person name="Williams K.H."/>
            <person name="Hubbard S.S."/>
            <person name="Banfield J.F."/>
        </authorList>
    </citation>
    <scope>NUCLEOTIDE SEQUENCE [LARGE SCALE GENOMIC DNA]</scope>
</reference>